<keyword evidence="1" id="KW-1133">Transmembrane helix</keyword>
<reference evidence="2" key="1">
    <citation type="submission" date="2021-04" db="EMBL/GenBank/DDBJ databases">
        <authorList>
            <consortium name="Molecular Ecology Group"/>
        </authorList>
    </citation>
    <scope>NUCLEOTIDE SEQUENCE</scope>
</reference>
<keyword evidence="3" id="KW-1185">Reference proteome</keyword>
<dbReference type="EMBL" id="CAJHNH020002189">
    <property type="protein sequence ID" value="CAG5125864.1"/>
    <property type="molecule type" value="Genomic_DNA"/>
</dbReference>
<proteinExistence type="predicted"/>
<dbReference type="AlphaFoldDB" id="A0A8S3Z8D2"/>
<evidence type="ECO:0000256" key="1">
    <source>
        <dbReference type="SAM" id="Phobius"/>
    </source>
</evidence>
<protein>
    <submittedName>
        <fullName evidence="2">Uncharacterized protein</fullName>
    </submittedName>
</protein>
<sequence length="141" mass="16174">MHQYFMFTSCLLNIFMCTYCCVAIYGLLLSKHILVGHTKLWFDPPLVSQILVGHTKLWFDPPLVSQILVGHTKQWFDPPLVSQILVGHTKLWFDPPLVSQMSLLRRWNQVCRICPVGLPSRMGFCDLREDRTSGSSPEGIK</sequence>
<accession>A0A8S3Z8D2</accession>
<keyword evidence="1" id="KW-0472">Membrane</keyword>
<gene>
    <name evidence="2" type="ORF">CUNI_LOCUS11422</name>
</gene>
<evidence type="ECO:0000313" key="3">
    <source>
        <dbReference type="Proteomes" id="UP000678393"/>
    </source>
</evidence>
<organism evidence="2 3">
    <name type="scientific">Candidula unifasciata</name>
    <dbReference type="NCBI Taxonomy" id="100452"/>
    <lineage>
        <taxon>Eukaryota</taxon>
        <taxon>Metazoa</taxon>
        <taxon>Spiralia</taxon>
        <taxon>Lophotrochozoa</taxon>
        <taxon>Mollusca</taxon>
        <taxon>Gastropoda</taxon>
        <taxon>Heterobranchia</taxon>
        <taxon>Euthyneura</taxon>
        <taxon>Panpulmonata</taxon>
        <taxon>Eupulmonata</taxon>
        <taxon>Stylommatophora</taxon>
        <taxon>Helicina</taxon>
        <taxon>Helicoidea</taxon>
        <taxon>Geomitridae</taxon>
        <taxon>Candidula</taxon>
    </lineage>
</organism>
<evidence type="ECO:0000313" key="2">
    <source>
        <dbReference type="EMBL" id="CAG5125864.1"/>
    </source>
</evidence>
<dbReference type="Proteomes" id="UP000678393">
    <property type="component" value="Unassembled WGS sequence"/>
</dbReference>
<comment type="caution">
    <text evidence="2">The sequence shown here is derived from an EMBL/GenBank/DDBJ whole genome shotgun (WGS) entry which is preliminary data.</text>
</comment>
<feature type="transmembrane region" description="Helical" evidence="1">
    <location>
        <begin position="6"/>
        <end position="29"/>
    </location>
</feature>
<keyword evidence="1" id="KW-0812">Transmembrane</keyword>
<name>A0A8S3Z8D2_9EUPU</name>